<evidence type="ECO:0000313" key="3">
    <source>
        <dbReference type="Proteomes" id="UP000481858"/>
    </source>
</evidence>
<dbReference type="SUPFAM" id="SSF56112">
    <property type="entry name" value="Protein kinase-like (PK-like)"/>
    <property type="match status" value="1"/>
</dbReference>
<dbReference type="PANTHER" id="PTHR21310">
    <property type="entry name" value="AMINOGLYCOSIDE PHOSPHOTRANSFERASE-RELATED-RELATED"/>
    <property type="match status" value="1"/>
</dbReference>
<dbReference type="PANTHER" id="PTHR21310:SF48">
    <property type="entry name" value="AMINOGLYCOSIDE PHOSPHOTRANSFERASE DOMAIN-CONTAINING PROTEIN"/>
    <property type="match status" value="1"/>
</dbReference>
<keyword evidence="3" id="KW-1185">Reference proteome</keyword>
<dbReference type="InParanoid" id="A0A7C8IY95"/>
<evidence type="ECO:0000259" key="1">
    <source>
        <dbReference type="Pfam" id="PF01636"/>
    </source>
</evidence>
<accession>A0A7C8IY95</accession>
<evidence type="ECO:0000313" key="2">
    <source>
        <dbReference type="EMBL" id="KAF2969182.1"/>
    </source>
</evidence>
<name>A0A7C8IY95_9PEZI</name>
<dbReference type="Gene3D" id="3.90.1200.10">
    <property type="match status" value="1"/>
</dbReference>
<reference evidence="2 3" key="1">
    <citation type="submission" date="2019-12" db="EMBL/GenBank/DDBJ databases">
        <title>Draft genome sequence of the ascomycete Xylaria multiplex DSM 110363.</title>
        <authorList>
            <person name="Buettner E."/>
            <person name="Kellner H."/>
        </authorList>
    </citation>
    <scope>NUCLEOTIDE SEQUENCE [LARGE SCALE GENOMIC DNA]</scope>
    <source>
        <strain evidence="2 3">DSM 110363</strain>
    </source>
</reference>
<dbReference type="InterPro" id="IPR011009">
    <property type="entry name" value="Kinase-like_dom_sf"/>
</dbReference>
<dbReference type="OrthoDB" id="4177236at2759"/>
<protein>
    <recommendedName>
        <fullName evidence="1">Aminoglycoside phosphotransferase domain-containing protein</fullName>
    </recommendedName>
</protein>
<gene>
    <name evidence="2" type="ORF">GQX73_g4378</name>
</gene>
<proteinExistence type="predicted"/>
<dbReference type="CDD" id="cd05120">
    <property type="entry name" value="APH_ChoK_like"/>
    <property type="match status" value="1"/>
</dbReference>
<dbReference type="Pfam" id="PF01636">
    <property type="entry name" value="APH"/>
    <property type="match status" value="1"/>
</dbReference>
<dbReference type="InterPro" id="IPR002575">
    <property type="entry name" value="Aminoglycoside_PTrfase"/>
</dbReference>
<dbReference type="AlphaFoldDB" id="A0A7C8IY95"/>
<comment type="caution">
    <text evidence="2">The sequence shown here is derived from an EMBL/GenBank/DDBJ whole genome shotgun (WGS) entry which is preliminary data.</text>
</comment>
<dbReference type="EMBL" id="WUBL01000040">
    <property type="protein sequence ID" value="KAF2969182.1"/>
    <property type="molecule type" value="Genomic_DNA"/>
</dbReference>
<feature type="domain" description="Aminoglycoside phosphotransferase" evidence="1">
    <location>
        <begin position="77"/>
        <end position="243"/>
    </location>
</feature>
<dbReference type="InterPro" id="IPR051678">
    <property type="entry name" value="AGP_Transferase"/>
</dbReference>
<organism evidence="2 3">
    <name type="scientific">Xylaria multiplex</name>
    <dbReference type="NCBI Taxonomy" id="323545"/>
    <lineage>
        <taxon>Eukaryota</taxon>
        <taxon>Fungi</taxon>
        <taxon>Dikarya</taxon>
        <taxon>Ascomycota</taxon>
        <taxon>Pezizomycotina</taxon>
        <taxon>Sordariomycetes</taxon>
        <taxon>Xylariomycetidae</taxon>
        <taxon>Xylariales</taxon>
        <taxon>Xylariaceae</taxon>
        <taxon>Xylaria</taxon>
    </lineage>
</organism>
<sequence length="299" mass="34464">MANYSHIRLPYFAPAPVQLPTYEEIMTQENQEAFESTSLKLERHVVKFGDHFVVKYGKKVNLIEGKNMLIIHKYTKIPIPKLYAMYQHEPSGNKVIIMEFVPGPLLHKCYSSLDDKQKASVGAQLRRHLSDMRKIPSPGIYGLPGCRPYLAHPCILKRRAGPFKTPAEFFEAYWRAQFPEAGELRHPRINELTLQFLELSKGHEKAVFTHGDLHGRNIVMREDGSIYILDWESASFLPEYFEFLVYETYKITSAGASGSDGDKDDILEYAKMVQVLTQLWNTYKYLTERQAMSKEGPHM</sequence>
<dbReference type="Proteomes" id="UP000481858">
    <property type="component" value="Unassembled WGS sequence"/>
</dbReference>